<gene>
    <name evidence="1" type="ORF">GRO01_15140</name>
</gene>
<keyword evidence="2" id="KW-1185">Reference proteome</keyword>
<dbReference type="EMBL" id="BJLY01000002">
    <property type="protein sequence ID" value="GEB03938.1"/>
    <property type="molecule type" value="Genomic_DNA"/>
</dbReference>
<proteinExistence type="predicted"/>
<sequence length="105" mass="10089">MAVTSSAIQPGINLTATSQTVATGSGSSTTITTAVVANGTAAAITLAVNVTRKAGGIFPVIVGRSIPANSSAIPPELAAFSLAAGDTLTATGDGLAMILNGFVVS</sequence>
<evidence type="ECO:0000313" key="2">
    <source>
        <dbReference type="Proteomes" id="UP000320772"/>
    </source>
</evidence>
<comment type="caution">
    <text evidence="1">The sequence shown here is derived from an EMBL/GenBank/DDBJ whole genome shotgun (WGS) entry which is preliminary data.</text>
</comment>
<dbReference type="Proteomes" id="UP000320772">
    <property type="component" value="Unassembled WGS sequence"/>
</dbReference>
<protein>
    <submittedName>
        <fullName evidence="1">Uncharacterized protein</fullName>
    </submittedName>
</protein>
<dbReference type="AlphaFoldDB" id="A0A4Y3M8Z4"/>
<reference evidence="1 2" key="1">
    <citation type="submission" date="2019-06" db="EMBL/GenBank/DDBJ databases">
        <title>Whole genome shotgun sequence of Gluconobacter roseus NBRC 3990.</title>
        <authorList>
            <person name="Hosoyama A."/>
            <person name="Uohara A."/>
            <person name="Ohji S."/>
            <person name="Ichikawa N."/>
        </authorList>
    </citation>
    <scope>NUCLEOTIDE SEQUENCE [LARGE SCALE GENOMIC DNA]</scope>
    <source>
        <strain evidence="1 2">NBRC 3990</strain>
    </source>
</reference>
<dbReference type="RefSeq" id="WP_141306905.1">
    <property type="nucleotide sequence ID" value="NZ_BAQZ01000003.1"/>
</dbReference>
<evidence type="ECO:0000313" key="1">
    <source>
        <dbReference type="EMBL" id="GEB03938.1"/>
    </source>
</evidence>
<name>A0A4Y3M8Z4_9PROT</name>
<organism evidence="1 2">
    <name type="scientific">Gluconobacter roseus NBRC 3990</name>
    <dbReference type="NCBI Taxonomy" id="1307950"/>
    <lineage>
        <taxon>Bacteria</taxon>
        <taxon>Pseudomonadati</taxon>
        <taxon>Pseudomonadota</taxon>
        <taxon>Alphaproteobacteria</taxon>
        <taxon>Acetobacterales</taxon>
        <taxon>Acetobacteraceae</taxon>
        <taxon>Gluconobacter</taxon>
    </lineage>
</organism>
<accession>A0A4Y3M8Z4</accession>